<accession>A0A6G4WJE2</accession>
<organism evidence="1 2">
    <name type="scientific">Allomesorhizobium camelthorni</name>
    <dbReference type="NCBI Taxonomy" id="475069"/>
    <lineage>
        <taxon>Bacteria</taxon>
        <taxon>Pseudomonadati</taxon>
        <taxon>Pseudomonadota</taxon>
        <taxon>Alphaproteobacteria</taxon>
        <taxon>Hyphomicrobiales</taxon>
        <taxon>Phyllobacteriaceae</taxon>
        <taxon>Allomesorhizobium</taxon>
    </lineage>
</organism>
<dbReference type="RefSeq" id="WP_165033216.1">
    <property type="nucleotide sequence ID" value="NZ_JAAKZF010000069.1"/>
</dbReference>
<keyword evidence="2" id="KW-1185">Reference proteome</keyword>
<evidence type="ECO:0008006" key="3">
    <source>
        <dbReference type="Google" id="ProtNLM"/>
    </source>
</evidence>
<gene>
    <name evidence="1" type="ORF">G6N73_27875</name>
</gene>
<sequence>MIVRQAFFEGAIHESREAEFRAFVEERLMPMWRRFPGARDVRVMFSRQRDEGAPPFALSLAIVFDDGKALAAALESPVRFESRALTDELMQMFDGRIHHHVFELSEGPGRASAR</sequence>
<reference evidence="1 2" key="1">
    <citation type="submission" date="2020-02" db="EMBL/GenBank/DDBJ databases">
        <title>Genome sequence of strain CCNWXJ40-4.</title>
        <authorList>
            <person name="Gao J."/>
            <person name="Sun J."/>
        </authorList>
    </citation>
    <scope>NUCLEOTIDE SEQUENCE [LARGE SCALE GENOMIC DNA]</scope>
    <source>
        <strain evidence="1 2">CCNWXJ 40-4</strain>
    </source>
</reference>
<dbReference type="Gene3D" id="3.30.70.100">
    <property type="match status" value="1"/>
</dbReference>
<evidence type="ECO:0000313" key="1">
    <source>
        <dbReference type="EMBL" id="NGO54881.1"/>
    </source>
</evidence>
<name>A0A6G4WJE2_9HYPH</name>
<comment type="caution">
    <text evidence="1">The sequence shown here is derived from an EMBL/GenBank/DDBJ whole genome shotgun (WGS) entry which is preliminary data.</text>
</comment>
<protein>
    <recommendedName>
        <fullName evidence="3">Ethyl tert-butyl ether degradation EthD</fullName>
    </recommendedName>
</protein>
<dbReference type="EMBL" id="JAAKZF010000069">
    <property type="protein sequence ID" value="NGO54881.1"/>
    <property type="molecule type" value="Genomic_DNA"/>
</dbReference>
<proteinExistence type="predicted"/>
<dbReference type="SUPFAM" id="SSF54909">
    <property type="entry name" value="Dimeric alpha+beta barrel"/>
    <property type="match status" value="1"/>
</dbReference>
<evidence type="ECO:0000313" key="2">
    <source>
        <dbReference type="Proteomes" id="UP001642900"/>
    </source>
</evidence>
<dbReference type="InterPro" id="IPR011008">
    <property type="entry name" value="Dimeric_a/b-barrel"/>
</dbReference>
<dbReference type="AlphaFoldDB" id="A0A6G4WJE2"/>
<dbReference type="Proteomes" id="UP001642900">
    <property type="component" value="Unassembled WGS sequence"/>
</dbReference>